<reference evidence="2 3" key="1">
    <citation type="journal article" date="2011" name="Genome Biol.">
        <title>Genome sequence of the insect pathogenic fungus Cordyceps militaris, a valued traditional Chinese medicine.</title>
        <authorList>
            <person name="Zheng P."/>
            <person name="Xia Y."/>
            <person name="Xiao G."/>
            <person name="Xiong C."/>
            <person name="Hu X."/>
            <person name="Zhang S."/>
            <person name="Zheng H."/>
            <person name="Huang Y."/>
            <person name="Zhou Y."/>
            <person name="Wang S."/>
            <person name="Zhao G.P."/>
            <person name="Liu X."/>
            <person name="St Leger R.J."/>
            <person name="Wang C."/>
        </authorList>
    </citation>
    <scope>NUCLEOTIDE SEQUENCE [LARGE SCALE GENOMIC DNA]</scope>
    <source>
        <strain evidence="2 3">CM01</strain>
    </source>
</reference>
<evidence type="ECO:0000313" key="2">
    <source>
        <dbReference type="EMBL" id="EGX91122.1"/>
    </source>
</evidence>
<dbReference type="SUPFAM" id="SSF82784">
    <property type="entry name" value="OsmC-like"/>
    <property type="match status" value="1"/>
</dbReference>
<dbReference type="InterPro" id="IPR003718">
    <property type="entry name" value="OsmC/Ohr_fam"/>
</dbReference>
<organism evidence="2 3">
    <name type="scientific">Cordyceps militaris (strain CM01)</name>
    <name type="common">Caterpillar fungus</name>
    <dbReference type="NCBI Taxonomy" id="983644"/>
    <lineage>
        <taxon>Eukaryota</taxon>
        <taxon>Fungi</taxon>
        <taxon>Dikarya</taxon>
        <taxon>Ascomycota</taxon>
        <taxon>Pezizomycotina</taxon>
        <taxon>Sordariomycetes</taxon>
        <taxon>Hypocreomycetidae</taxon>
        <taxon>Hypocreales</taxon>
        <taxon>Cordycipitaceae</taxon>
        <taxon>Cordyceps</taxon>
    </lineage>
</organism>
<sequence length="288" mass="31396">MIHGFIDFAARSDTAAASRTLDIANLQHSDGPSGSLMNHSATLHIPIQKLQGLVSSFRRQYLCNYAQSLLVVWTKYPDQTTYKLSSPIHYLLTSEFIHDYFTNTANPQFSPCVMYTSQVIRPLLRQAPRAISHAPRRFLNTDTAPVLYSAHARTIGARNGHVEGSEGLKMDLGMPKGLGGAGGPGKTNPEELFAAGYGACFQSAMNLVAPKMGVKMPSNAEDSVVETTVHMVGDLKKVDLGIRVEMVVKVKGVGKEDLEKLVEKTKETCPYSRATQGNVTTNIKVESL</sequence>
<dbReference type="OrthoDB" id="60422at2759"/>
<dbReference type="InterPro" id="IPR036102">
    <property type="entry name" value="OsmC/Ohrsf"/>
</dbReference>
<dbReference type="RefSeq" id="XP_006670487.1">
    <property type="nucleotide sequence ID" value="XM_006670424.1"/>
</dbReference>
<dbReference type="InterPro" id="IPR015946">
    <property type="entry name" value="KH_dom-like_a/b"/>
</dbReference>
<dbReference type="Gene3D" id="2.20.25.10">
    <property type="match status" value="1"/>
</dbReference>
<dbReference type="Gene3D" id="3.30.300.20">
    <property type="match status" value="1"/>
</dbReference>
<dbReference type="Pfam" id="PF02566">
    <property type="entry name" value="OsmC"/>
    <property type="match status" value="1"/>
</dbReference>
<accession>G3JIS3</accession>
<dbReference type="KEGG" id="cmt:CCM_05279"/>
<evidence type="ECO:0000313" key="3">
    <source>
        <dbReference type="Proteomes" id="UP000001610"/>
    </source>
</evidence>
<dbReference type="GO" id="GO:0006979">
    <property type="term" value="P:response to oxidative stress"/>
    <property type="evidence" value="ECO:0007669"/>
    <property type="project" value="InterPro"/>
</dbReference>
<dbReference type="AlphaFoldDB" id="G3JIS3"/>
<dbReference type="Proteomes" id="UP000001610">
    <property type="component" value="Unassembled WGS sequence"/>
</dbReference>
<dbReference type="GeneID" id="18167298"/>
<keyword evidence="3" id="KW-1185">Reference proteome</keyword>
<gene>
    <name evidence="2" type="ORF">CCM_05279</name>
</gene>
<dbReference type="PANTHER" id="PTHR33797:SF2">
    <property type="entry name" value="ORGANIC HYDROPEROXIDE RESISTANCE PROTEIN-LIKE"/>
    <property type="match status" value="1"/>
</dbReference>
<comment type="similarity">
    <text evidence="1">Belongs to the OsmC/Ohr family.</text>
</comment>
<evidence type="ECO:0000256" key="1">
    <source>
        <dbReference type="ARBA" id="ARBA00007378"/>
    </source>
</evidence>
<dbReference type="EMBL" id="JH126402">
    <property type="protein sequence ID" value="EGX91122.1"/>
    <property type="molecule type" value="Genomic_DNA"/>
</dbReference>
<proteinExistence type="inferred from homology"/>
<name>G3JIS3_CORMM</name>
<dbReference type="InParanoid" id="G3JIS3"/>
<protein>
    <submittedName>
        <fullName evidence="2">OsmC family protein</fullName>
    </submittedName>
</protein>
<dbReference type="HOGENOM" id="CLU_966486_0_0_1"/>
<dbReference type="OMA" id="HEAHTVC"/>
<dbReference type="InterPro" id="IPR019953">
    <property type="entry name" value="OHR"/>
</dbReference>
<dbReference type="VEuPathDB" id="FungiDB:CCM_05279"/>
<dbReference type="eggNOG" id="ENOG502S7GC">
    <property type="taxonomic scope" value="Eukaryota"/>
</dbReference>
<dbReference type="PANTHER" id="PTHR33797">
    <property type="entry name" value="ORGANIC HYDROPEROXIDE RESISTANCE PROTEIN-LIKE"/>
    <property type="match status" value="1"/>
</dbReference>
<dbReference type="NCBIfam" id="TIGR03561">
    <property type="entry name" value="organ_hyd_perox"/>
    <property type="match status" value="1"/>
</dbReference>